<evidence type="ECO:0000256" key="2">
    <source>
        <dbReference type="ARBA" id="ARBA00022630"/>
    </source>
</evidence>
<evidence type="ECO:0000313" key="10">
    <source>
        <dbReference type="EMBL" id="HIU20773.1"/>
    </source>
</evidence>
<evidence type="ECO:0000256" key="6">
    <source>
        <dbReference type="ARBA" id="ARBA00023284"/>
    </source>
</evidence>
<dbReference type="InterPro" id="IPR036188">
    <property type="entry name" value="FAD/NAD-bd_sf"/>
</dbReference>
<comment type="similarity">
    <text evidence="1 7">Belongs to the class-II pyridine nucleotide-disulfide oxidoreductase family.</text>
</comment>
<dbReference type="GO" id="GO:0004791">
    <property type="term" value="F:thioredoxin-disulfide reductase (NADPH) activity"/>
    <property type="evidence" value="ECO:0007669"/>
    <property type="project" value="UniProtKB-UniRule"/>
</dbReference>
<comment type="catalytic activity">
    <reaction evidence="7">
        <text>[thioredoxin]-dithiol + NADP(+) = [thioredoxin]-disulfide + NADPH + H(+)</text>
        <dbReference type="Rhea" id="RHEA:20345"/>
        <dbReference type="Rhea" id="RHEA-COMP:10698"/>
        <dbReference type="Rhea" id="RHEA-COMP:10700"/>
        <dbReference type="ChEBI" id="CHEBI:15378"/>
        <dbReference type="ChEBI" id="CHEBI:29950"/>
        <dbReference type="ChEBI" id="CHEBI:50058"/>
        <dbReference type="ChEBI" id="CHEBI:57783"/>
        <dbReference type="ChEBI" id="CHEBI:58349"/>
        <dbReference type="EC" id="1.8.1.9"/>
    </reaction>
</comment>
<keyword evidence="5" id="KW-1015">Disulfide bond</keyword>
<evidence type="ECO:0000259" key="9">
    <source>
        <dbReference type="Pfam" id="PF07992"/>
    </source>
</evidence>
<evidence type="ECO:0000256" key="8">
    <source>
        <dbReference type="RuleBase" id="RU003881"/>
    </source>
</evidence>
<reference evidence="10" key="2">
    <citation type="journal article" date="2021" name="PeerJ">
        <title>Extensive microbial diversity within the chicken gut microbiome revealed by metagenomics and culture.</title>
        <authorList>
            <person name="Gilroy R."/>
            <person name="Ravi A."/>
            <person name="Getino M."/>
            <person name="Pursley I."/>
            <person name="Horton D.L."/>
            <person name="Alikhan N.F."/>
            <person name="Baker D."/>
            <person name="Gharbi K."/>
            <person name="Hall N."/>
            <person name="Watson M."/>
            <person name="Adriaenssens E.M."/>
            <person name="Foster-Nyarko E."/>
            <person name="Jarju S."/>
            <person name="Secka A."/>
            <person name="Antonio M."/>
            <person name="Oren A."/>
            <person name="Chaudhuri R.R."/>
            <person name="La Ragione R."/>
            <person name="Hildebrand F."/>
            <person name="Pallen M.J."/>
        </authorList>
    </citation>
    <scope>NUCLEOTIDE SEQUENCE</scope>
    <source>
        <strain evidence="10">1063</strain>
    </source>
</reference>
<keyword evidence="2 7" id="KW-0285">Flavoprotein</keyword>
<dbReference type="PRINTS" id="PR00368">
    <property type="entry name" value="FADPNR"/>
</dbReference>
<dbReference type="Gene3D" id="3.50.50.60">
    <property type="entry name" value="FAD/NAD(P)-binding domain"/>
    <property type="match status" value="2"/>
</dbReference>
<evidence type="ECO:0000256" key="4">
    <source>
        <dbReference type="ARBA" id="ARBA00023002"/>
    </source>
</evidence>
<dbReference type="InterPro" id="IPR005982">
    <property type="entry name" value="Thioredox_Rdtase"/>
</dbReference>
<dbReference type="EMBL" id="DVMN01000012">
    <property type="protein sequence ID" value="HIU20773.1"/>
    <property type="molecule type" value="Genomic_DNA"/>
</dbReference>
<dbReference type="InterPro" id="IPR023753">
    <property type="entry name" value="FAD/NAD-binding_dom"/>
</dbReference>
<evidence type="ECO:0000256" key="7">
    <source>
        <dbReference type="RuleBase" id="RU003880"/>
    </source>
</evidence>
<dbReference type="InterPro" id="IPR008255">
    <property type="entry name" value="Pyr_nucl-diS_OxRdtase_2_AS"/>
</dbReference>
<dbReference type="SUPFAM" id="SSF51905">
    <property type="entry name" value="FAD/NAD(P)-binding domain"/>
    <property type="match status" value="1"/>
</dbReference>
<evidence type="ECO:0000256" key="1">
    <source>
        <dbReference type="ARBA" id="ARBA00009333"/>
    </source>
</evidence>
<dbReference type="GO" id="GO:0019430">
    <property type="term" value="P:removal of superoxide radicals"/>
    <property type="evidence" value="ECO:0007669"/>
    <property type="project" value="UniProtKB-UniRule"/>
</dbReference>
<feature type="domain" description="FAD/NAD(P)-binding" evidence="9">
    <location>
        <begin position="5"/>
        <end position="289"/>
    </location>
</feature>
<keyword evidence="6 7" id="KW-0676">Redox-active center</keyword>
<organism evidence="10 11">
    <name type="scientific">Candidatus Limadaptatus stercorigallinarum</name>
    <dbReference type="NCBI Taxonomy" id="2840845"/>
    <lineage>
        <taxon>Bacteria</taxon>
        <taxon>Bacillati</taxon>
        <taxon>Bacillota</taxon>
        <taxon>Clostridia</taxon>
        <taxon>Eubacteriales</taxon>
        <taxon>Candidatus Limadaptatus</taxon>
    </lineage>
</organism>
<dbReference type="PROSITE" id="PS00573">
    <property type="entry name" value="PYRIDINE_REDOX_2"/>
    <property type="match status" value="1"/>
</dbReference>
<evidence type="ECO:0000313" key="11">
    <source>
        <dbReference type="Proteomes" id="UP000824088"/>
    </source>
</evidence>
<keyword evidence="4 7" id="KW-0560">Oxidoreductase</keyword>
<comment type="subunit">
    <text evidence="7">Homodimer.</text>
</comment>
<dbReference type="PRINTS" id="PR00469">
    <property type="entry name" value="PNDRDTASEII"/>
</dbReference>
<dbReference type="AlphaFoldDB" id="A0A9D1HQH2"/>
<keyword evidence="3 7" id="KW-0274">FAD</keyword>
<protein>
    <recommendedName>
        <fullName evidence="7">Thioredoxin reductase</fullName>
        <ecNumber evidence="7">1.8.1.9</ecNumber>
    </recommendedName>
</protein>
<dbReference type="Proteomes" id="UP000824088">
    <property type="component" value="Unassembled WGS sequence"/>
</dbReference>
<dbReference type="PANTHER" id="PTHR48105">
    <property type="entry name" value="THIOREDOXIN REDUCTASE 1-RELATED-RELATED"/>
    <property type="match status" value="1"/>
</dbReference>
<comment type="cofactor">
    <cofactor evidence="8">
        <name>FAD</name>
        <dbReference type="ChEBI" id="CHEBI:57692"/>
    </cofactor>
    <text evidence="8">Binds 1 FAD per subunit.</text>
</comment>
<reference evidence="10" key="1">
    <citation type="submission" date="2020-10" db="EMBL/GenBank/DDBJ databases">
        <authorList>
            <person name="Gilroy R."/>
        </authorList>
    </citation>
    <scope>NUCLEOTIDE SEQUENCE</scope>
    <source>
        <strain evidence="10">1063</strain>
    </source>
</reference>
<proteinExistence type="inferred from homology"/>
<name>A0A9D1HQH2_9FIRM</name>
<dbReference type="NCBIfam" id="TIGR01292">
    <property type="entry name" value="TRX_reduct"/>
    <property type="match status" value="1"/>
</dbReference>
<sequence>MDKKYDLIILGAGPAGLTAGIYAARGGLRAVVVESKAVGGQASLTAEIENYPGFKSISGFELTSLMQAQCEGLGVEFVYDNPENVSLDGETKRVETAYSGTLSAPALIIASGAVPRTLGVERESALIGGGVSYCATCDGAFFRGKPVAVVGGGNTAVEDALYLEKFASEVYLIHRRDELRAGAMLADRVKSGGVKIIWDSVVTELVGENKLQSVTLKNVKTGELSSLAVSGLFVAVGQRPATEWIKGLALDGGYVVTDEDMRTELPGVFAAGDVRKKSLRQVVTATADGAIAAESAIKFLNGIR</sequence>
<keyword evidence="8" id="KW-0521">NADP</keyword>
<dbReference type="InterPro" id="IPR050097">
    <property type="entry name" value="Ferredoxin-NADP_redctase_2"/>
</dbReference>
<evidence type="ECO:0000256" key="3">
    <source>
        <dbReference type="ARBA" id="ARBA00022827"/>
    </source>
</evidence>
<comment type="caution">
    <text evidence="10">The sequence shown here is derived from an EMBL/GenBank/DDBJ whole genome shotgun (WGS) entry which is preliminary data.</text>
</comment>
<dbReference type="GO" id="GO:0005737">
    <property type="term" value="C:cytoplasm"/>
    <property type="evidence" value="ECO:0007669"/>
    <property type="project" value="InterPro"/>
</dbReference>
<dbReference type="Pfam" id="PF07992">
    <property type="entry name" value="Pyr_redox_2"/>
    <property type="match status" value="1"/>
</dbReference>
<accession>A0A9D1HQH2</accession>
<evidence type="ECO:0000256" key="5">
    <source>
        <dbReference type="ARBA" id="ARBA00023157"/>
    </source>
</evidence>
<gene>
    <name evidence="10" type="primary">trxB</name>
    <name evidence="10" type="ORF">IAD51_00810</name>
</gene>
<dbReference type="EC" id="1.8.1.9" evidence="7"/>